<dbReference type="InterPro" id="IPR036859">
    <property type="entry name" value="CAP-Gly_dom_sf"/>
</dbReference>
<feature type="compositionally biased region" description="Pro residues" evidence="8">
    <location>
        <begin position="295"/>
        <end position="310"/>
    </location>
</feature>
<evidence type="ECO:0000256" key="2">
    <source>
        <dbReference type="ARBA" id="ARBA00011010"/>
    </source>
</evidence>
<feature type="domain" description="CAP-Gly" evidence="9">
    <location>
        <begin position="31"/>
        <end position="73"/>
    </location>
</feature>
<keyword evidence="3" id="KW-0493">Microtubule</keyword>
<dbReference type="Gene3D" id="2.30.30.190">
    <property type="entry name" value="CAP Gly-rich-like domain"/>
    <property type="match status" value="1"/>
</dbReference>
<feature type="compositionally biased region" description="Low complexity" evidence="8">
    <location>
        <begin position="1328"/>
        <end position="1337"/>
    </location>
</feature>
<feature type="coiled-coil region" evidence="7">
    <location>
        <begin position="1130"/>
        <end position="1245"/>
    </location>
</feature>
<keyword evidence="4" id="KW-0243">Dynein</keyword>
<dbReference type="SMART" id="SM01052">
    <property type="entry name" value="CAP_GLY"/>
    <property type="match status" value="1"/>
</dbReference>
<feature type="coiled-coil region" evidence="7">
    <location>
        <begin position="382"/>
        <end position="724"/>
    </location>
</feature>
<feature type="region of interest" description="Disordered" evidence="8">
    <location>
        <begin position="80"/>
        <end position="361"/>
    </location>
</feature>
<name>A0A8J4Q222_9MYCE</name>
<gene>
    <name evidence="10" type="ORF">CYY_000885</name>
</gene>
<dbReference type="GO" id="GO:0005813">
    <property type="term" value="C:centrosome"/>
    <property type="evidence" value="ECO:0007669"/>
    <property type="project" value="InterPro"/>
</dbReference>
<feature type="compositionally biased region" description="Low complexity" evidence="8">
    <location>
        <begin position="311"/>
        <end position="325"/>
    </location>
</feature>
<sequence>MAEEGKSIPVGSRASITGKPELGLGMVKYVGMTKFAAGRWVGIELDKPAGKNDGTVQGERYFDCKPSHGIFVKTNMVTLESGDGGEADDMLMPPPATPAPSGIKQPASSSIRPPSSTGIRPPSSLGKGRPSLAPTTSTPTPTSTSNTSPPTTATGSSSGIRKPTESGIKRPSLTPSQAAALTSATSTTTTTSTSPPVEEKKSTSSPPIAEKEETVSPKVSSPKQASPPTEPIEETSTSTATKIPRPSIGGISKPSTTSIPKPSVSKLKESSSSISPPTTTVPTTTTTTTTTTPTPVVPEIPKPTPTPTPQPTTTTTTTTTEPVTPIKISSSTNLIEPSIPAASPMSERKKPKIMLGEDDDEEEEEINDLLNKSISNPMSVQMNETIEKMMKTINELTEYKNNSTEEINTLQDKIKEITSAKDKASKDYEKQIQQLEKSISSKEKENDQLLKQQQKYDESIEKQLTKDKGDFEKERQSLLDQINQLNENLELLTLDKELVEEKLELKEMEYEELKEEMEMIKIEFETMKLESLEEKPRVIDESLPTDVIVLQEQNEKLKEAVVKLRDMTINDKHDITKKTKDIESLTKQFNSINEKSSKLEQELSEKLEEIVELKQALEDAEVSESLITDLTDKNLELSEELGELKGTLADLEDFRDLYAELTENQTALEKSLRQDINAKEIENLNLSGQLANSQLKLQEAEKTMAQFRDLVGRLQHKLEEMRKRDEENSEKSSSWTAIQQQLLSQNIQLQNQVIRATAMEIDHQLEKQRAKEAELHLGYVYEYLPEQGFHADNDAIKMLLLLQRILLKSELAQKYLNRVYKVEEIGTTKMLGGEQEETLTASQVGHSLQVTHILDHLNISATWLSSTLERCSSEHWLRAGRSAKDMRNQEKILDHLLSIIKNEQFGSAYATTDLEKITNKLDTILANVFGSDESLICKPEWSILLNYILNIQYYIKQIMLADLNISSMTNTTDTIFPQKEMSKVLSVCRKVVKNLVNKPHIRTATIIRDLLNKSENTCKSILSDLVSALPKMQQDPQSQRQQLVITVTAKSDLLVGQLDVAGVGIEDEYSVDGSGDDHNKTSLEKLFHQMHTQLSDVVETILAGDLDLSEQDKEALSKIQSPWIERATILKQSLNEVGQLRDTIASKEAELLENLKSIKAKEAELIEEKRKEESFDKRIKILQKAENELTEKIERDTKEREENEKKYRQAIKLYQKERGTFEQEIKSLQQKNQALLSEAQKKAAAPAPTISQDQLFLQADNIQTISLKKTIKFLRTENIKLKSEKAVKELYQIIPQSTLISLKSKSSGVTKDSSNSSPTDDNNDENDNSNNNNNINNVMGVEQSKKQQIKFNEIMDLSKQVSHMMSNVLESLATPKILDISSSNNKKSNSGASSSSNPLSFGLNEIEKQKLVTKQYERKAKQLQSKLTSFISSSNGSFGLGNYADANLSRLLQKPSILGGANNSGGNSAHFEFSKNSSLLGDKDIQLALSSQRTTV</sequence>
<dbReference type="EMBL" id="AJWJ01000018">
    <property type="protein sequence ID" value="KAF2077840.1"/>
    <property type="molecule type" value="Genomic_DNA"/>
</dbReference>
<feature type="compositionally biased region" description="Low complexity" evidence="8">
    <location>
        <begin position="251"/>
        <end position="294"/>
    </location>
</feature>
<dbReference type="Pfam" id="PF01302">
    <property type="entry name" value="CAP_GLY"/>
    <property type="match status" value="1"/>
</dbReference>
<evidence type="ECO:0000256" key="8">
    <source>
        <dbReference type="SAM" id="MobiDB-lite"/>
    </source>
</evidence>
<evidence type="ECO:0000313" key="10">
    <source>
        <dbReference type="EMBL" id="KAF2077840.1"/>
    </source>
</evidence>
<dbReference type="GO" id="GO:0030286">
    <property type="term" value="C:dynein complex"/>
    <property type="evidence" value="ECO:0007669"/>
    <property type="project" value="UniProtKB-KW"/>
</dbReference>
<comment type="similarity">
    <text evidence="2">Belongs to the dynactin 150 kDa subunit family.</text>
</comment>
<evidence type="ECO:0000256" key="1">
    <source>
        <dbReference type="ARBA" id="ARBA00004245"/>
    </source>
</evidence>
<dbReference type="Pfam" id="PF12455">
    <property type="entry name" value="Dynactin"/>
    <property type="match status" value="1"/>
</dbReference>
<feature type="compositionally biased region" description="Polar residues" evidence="8">
    <location>
        <begin position="106"/>
        <end position="118"/>
    </location>
</feature>
<dbReference type="PANTHER" id="PTHR13958">
    <property type="entry name" value="CENTROSOME-ASSOCIATED PROTEIN 350"/>
    <property type="match status" value="1"/>
</dbReference>
<organism evidence="10 11">
    <name type="scientific">Polysphondylium violaceum</name>
    <dbReference type="NCBI Taxonomy" id="133409"/>
    <lineage>
        <taxon>Eukaryota</taxon>
        <taxon>Amoebozoa</taxon>
        <taxon>Evosea</taxon>
        <taxon>Eumycetozoa</taxon>
        <taxon>Dictyostelia</taxon>
        <taxon>Dictyosteliales</taxon>
        <taxon>Dictyosteliaceae</taxon>
        <taxon>Polysphondylium</taxon>
    </lineage>
</organism>
<keyword evidence="6" id="KW-0963">Cytoplasm</keyword>
<dbReference type="GO" id="GO:0005874">
    <property type="term" value="C:microtubule"/>
    <property type="evidence" value="ECO:0007669"/>
    <property type="project" value="UniProtKB-KW"/>
</dbReference>
<evidence type="ECO:0000256" key="3">
    <source>
        <dbReference type="ARBA" id="ARBA00022701"/>
    </source>
</evidence>
<dbReference type="PANTHER" id="PTHR13958:SF3">
    <property type="entry name" value="CAP-GLY DOMAIN-CONTAINING PROTEIN-RELATED"/>
    <property type="match status" value="1"/>
</dbReference>
<dbReference type="GO" id="GO:0034453">
    <property type="term" value="P:microtubule anchoring"/>
    <property type="evidence" value="ECO:0007669"/>
    <property type="project" value="InterPro"/>
</dbReference>
<comment type="caution">
    <text evidence="10">The sequence shown here is derived from an EMBL/GenBank/DDBJ whole genome shotgun (WGS) entry which is preliminary data.</text>
</comment>
<evidence type="ECO:0000256" key="4">
    <source>
        <dbReference type="ARBA" id="ARBA00023017"/>
    </source>
</evidence>
<feature type="compositionally biased region" description="Low complexity" evidence="8">
    <location>
        <begin position="130"/>
        <end position="158"/>
    </location>
</feature>
<feature type="compositionally biased region" description="Low complexity" evidence="8">
    <location>
        <begin position="172"/>
        <end position="196"/>
    </location>
</feature>
<evidence type="ECO:0000256" key="7">
    <source>
        <dbReference type="SAM" id="Coils"/>
    </source>
</evidence>
<evidence type="ECO:0000256" key="6">
    <source>
        <dbReference type="ARBA" id="ARBA00023212"/>
    </source>
</evidence>
<keyword evidence="11" id="KW-1185">Reference proteome</keyword>
<dbReference type="PROSITE" id="PS00845">
    <property type="entry name" value="CAP_GLY_1"/>
    <property type="match status" value="1"/>
</dbReference>
<reference evidence="10" key="1">
    <citation type="submission" date="2020-01" db="EMBL/GenBank/DDBJ databases">
        <title>Development of genomics and gene disruption for Polysphondylium violaceum indicates a role for the polyketide synthase stlB in stalk morphogenesis.</title>
        <authorList>
            <person name="Narita B."/>
            <person name="Kawabe Y."/>
            <person name="Kin K."/>
            <person name="Saito T."/>
            <person name="Gibbs R."/>
            <person name="Kuspa A."/>
            <person name="Muzny D."/>
            <person name="Queller D."/>
            <person name="Richards S."/>
            <person name="Strassman J."/>
            <person name="Sucgang R."/>
            <person name="Worley K."/>
            <person name="Schaap P."/>
        </authorList>
    </citation>
    <scope>NUCLEOTIDE SEQUENCE</scope>
    <source>
        <strain evidence="10">QSvi11</strain>
    </source>
</reference>
<accession>A0A8J4Q222</accession>
<dbReference type="SUPFAM" id="SSF74924">
    <property type="entry name" value="Cap-Gly domain"/>
    <property type="match status" value="1"/>
</dbReference>
<dbReference type="PROSITE" id="PS50245">
    <property type="entry name" value="CAP_GLY_2"/>
    <property type="match status" value="1"/>
</dbReference>
<keyword evidence="5 7" id="KW-0175">Coiled coil</keyword>
<comment type="subcellular location">
    <subcellularLocation>
        <location evidence="1">Cytoplasm</location>
        <location evidence="1">Cytoskeleton</location>
    </subcellularLocation>
</comment>
<dbReference type="OrthoDB" id="2130750at2759"/>
<dbReference type="InterPro" id="IPR028750">
    <property type="entry name" value="CEP350/CC187"/>
</dbReference>
<dbReference type="Proteomes" id="UP000695562">
    <property type="component" value="Unassembled WGS sequence"/>
</dbReference>
<evidence type="ECO:0000259" key="9">
    <source>
        <dbReference type="PROSITE" id="PS50245"/>
    </source>
</evidence>
<evidence type="ECO:0000256" key="5">
    <source>
        <dbReference type="ARBA" id="ARBA00023054"/>
    </source>
</evidence>
<dbReference type="InterPro" id="IPR000938">
    <property type="entry name" value="CAP-Gly_domain"/>
</dbReference>
<dbReference type="GO" id="GO:0008017">
    <property type="term" value="F:microtubule binding"/>
    <property type="evidence" value="ECO:0007669"/>
    <property type="project" value="InterPro"/>
</dbReference>
<dbReference type="InterPro" id="IPR022157">
    <property type="entry name" value="Dynactin"/>
</dbReference>
<keyword evidence="6" id="KW-0206">Cytoskeleton</keyword>
<evidence type="ECO:0000313" key="11">
    <source>
        <dbReference type="Proteomes" id="UP000695562"/>
    </source>
</evidence>
<feature type="region of interest" description="Disordered" evidence="8">
    <location>
        <begin position="1304"/>
        <end position="1337"/>
    </location>
</feature>
<protein>
    <recommendedName>
        <fullName evidence="9">CAP-Gly domain-containing protein</fullName>
    </recommendedName>
</protein>
<proteinExistence type="inferred from homology"/>